<feature type="transmembrane region" description="Helical" evidence="1">
    <location>
        <begin position="12"/>
        <end position="31"/>
    </location>
</feature>
<comment type="caution">
    <text evidence="2">The sequence shown here is derived from an EMBL/GenBank/DDBJ whole genome shotgun (WGS) entry which is preliminary data.</text>
</comment>
<reference evidence="2 3" key="1">
    <citation type="submission" date="2019-08" db="EMBL/GenBank/DDBJ databases">
        <title>Whole genome of Aphis craccivora.</title>
        <authorList>
            <person name="Voronova N.V."/>
            <person name="Shulinski R.S."/>
            <person name="Bandarenka Y.V."/>
            <person name="Zhorov D.G."/>
            <person name="Warner D."/>
        </authorList>
    </citation>
    <scope>NUCLEOTIDE SEQUENCE [LARGE SCALE GENOMIC DNA]</scope>
    <source>
        <strain evidence="2">180601</strain>
        <tissue evidence="2">Whole Body</tissue>
    </source>
</reference>
<dbReference type="EMBL" id="VUJU01001636">
    <property type="protein sequence ID" value="KAF0764429.1"/>
    <property type="molecule type" value="Genomic_DNA"/>
</dbReference>
<name>A0A6G0Z218_APHCR</name>
<feature type="non-terminal residue" evidence="2">
    <location>
        <position position="1"/>
    </location>
</feature>
<gene>
    <name evidence="2" type="ORF">FWK35_00018427</name>
</gene>
<keyword evidence="1" id="KW-1133">Transmembrane helix</keyword>
<protein>
    <submittedName>
        <fullName evidence="2">Uncharacterized protein</fullName>
    </submittedName>
</protein>
<keyword evidence="3" id="KW-1185">Reference proteome</keyword>
<organism evidence="2 3">
    <name type="scientific">Aphis craccivora</name>
    <name type="common">Cowpea aphid</name>
    <dbReference type="NCBI Taxonomy" id="307492"/>
    <lineage>
        <taxon>Eukaryota</taxon>
        <taxon>Metazoa</taxon>
        <taxon>Ecdysozoa</taxon>
        <taxon>Arthropoda</taxon>
        <taxon>Hexapoda</taxon>
        <taxon>Insecta</taxon>
        <taxon>Pterygota</taxon>
        <taxon>Neoptera</taxon>
        <taxon>Paraneoptera</taxon>
        <taxon>Hemiptera</taxon>
        <taxon>Sternorrhyncha</taxon>
        <taxon>Aphidomorpha</taxon>
        <taxon>Aphidoidea</taxon>
        <taxon>Aphididae</taxon>
        <taxon>Aphidini</taxon>
        <taxon>Aphis</taxon>
        <taxon>Aphis</taxon>
    </lineage>
</organism>
<proteinExistence type="predicted"/>
<evidence type="ECO:0000256" key="1">
    <source>
        <dbReference type="SAM" id="Phobius"/>
    </source>
</evidence>
<evidence type="ECO:0000313" key="3">
    <source>
        <dbReference type="Proteomes" id="UP000478052"/>
    </source>
</evidence>
<keyword evidence="1" id="KW-0812">Transmembrane</keyword>
<sequence length="55" mass="6742">NRFGQKLVSRKNFRFSLIFFWFFLVLLKTIGNFKKLPFLMHQLDLFCHRKPNPIV</sequence>
<keyword evidence="1" id="KW-0472">Membrane</keyword>
<accession>A0A6G0Z218</accession>
<dbReference type="AlphaFoldDB" id="A0A6G0Z218"/>
<dbReference type="Proteomes" id="UP000478052">
    <property type="component" value="Unassembled WGS sequence"/>
</dbReference>
<evidence type="ECO:0000313" key="2">
    <source>
        <dbReference type="EMBL" id="KAF0764429.1"/>
    </source>
</evidence>